<evidence type="ECO:0008006" key="4">
    <source>
        <dbReference type="Google" id="ProtNLM"/>
    </source>
</evidence>
<protein>
    <recommendedName>
        <fullName evidence="4">Bax inhibitor-1/YccA family protein</fullName>
    </recommendedName>
</protein>
<gene>
    <name evidence="2" type="ordered locus">Isop_3186</name>
</gene>
<organism evidence="2 3">
    <name type="scientific">Isosphaera pallida (strain ATCC 43644 / DSM 9630 / IS1B)</name>
    <dbReference type="NCBI Taxonomy" id="575540"/>
    <lineage>
        <taxon>Bacteria</taxon>
        <taxon>Pseudomonadati</taxon>
        <taxon>Planctomycetota</taxon>
        <taxon>Planctomycetia</taxon>
        <taxon>Isosphaerales</taxon>
        <taxon>Isosphaeraceae</taxon>
        <taxon>Isosphaera</taxon>
    </lineage>
</organism>
<dbReference type="eggNOG" id="COG4760">
    <property type="taxonomic scope" value="Bacteria"/>
</dbReference>
<dbReference type="PANTHER" id="PTHR41282">
    <property type="entry name" value="CONSERVED TRANSMEMBRANE PROTEIN-RELATED"/>
    <property type="match status" value="1"/>
</dbReference>
<evidence type="ECO:0000313" key="2">
    <source>
        <dbReference type="EMBL" id="ADV63750.1"/>
    </source>
</evidence>
<feature type="transmembrane region" description="Helical" evidence="1">
    <location>
        <begin position="89"/>
        <end position="109"/>
    </location>
</feature>
<dbReference type="EMBL" id="CP002353">
    <property type="protein sequence ID" value="ADV63750.1"/>
    <property type="molecule type" value="Genomic_DNA"/>
</dbReference>
<feature type="transmembrane region" description="Helical" evidence="1">
    <location>
        <begin position="224"/>
        <end position="248"/>
    </location>
</feature>
<keyword evidence="1" id="KW-0472">Membrane</keyword>
<feature type="transmembrane region" description="Helical" evidence="1">
    <location>
        <begin position="115"/>
        <end position="137"/>
    </location>
</feature>
<dbReference type="PIRSF" id="PIRSF009160">
    <property type="entry name" value="UCP009160"/>
    <property type="match status" value="1"/>
</dbReference>
<dbReference type="HOGENOM" id="CLU_074030_1_0_0"/>
<dbReference type="InParanoid" id="E8R4F5"/>
<dbReference type="RefSeq" id="WP_013566038.1">
    <property type="nucleotide sequence ID" value="NC_014962.1"/>
</dbReference>
<name>E8R4F5_ISOPI</name>
<dbReference type="Pfam" id="PF12811">
    <property type="entry name" value="BaxI_1"/>
    <property type="match status" value="1"/>
</dbReference>
<sequence>MESRNPVLSGDLFQNAAVGGYEGVAASTMSIQGTTVKTGLLLAITVATALISWEKIPQGEMAFGWLIGGAIVGLIVGLITSFKPTLAPFTAPLYAAAQGLFLGGLSVIAEMKFPGIALQAIMATFGVFAAMLILYATRTIQATPGLVKFLSIAILGIMLTYLCSFILSFFGMSIPFLREPSPIGIGIGLFITGVAAFTLILDFHQIEELSNQGAPKSMEWYGAFGLMVTLIWLYIEILRLLMLIASYAQSNE</sequence>
<evidence type="ECO:0000256" key="1">
    <source>
        <dbReference type="SAM" id="Phobius"/>
    </source>
</evidence>
<dbReference type="Proteomes" id="UP000008631">
    <property type="component" value="Chromosome"/>
</dbReference>
<keyword evidence="1" id="KW-1133">Transmembrane helix</keyword>
<feature type="transmembrane region" description="Helical" evidence="1">
    <location>
        <begin position="149"/>
        <end position="171"/>
    </location>
</feature>
<proteinExistence type="predicted"/>
<dbReference type="PANTHER" id="PTHR41282:SF1">
    <property type="entry name" value="CONSERVED TRANSMEMBRANE PROTEIN-RELATED"/>
    <property type="match status" value="1"/>
</dbReference>
<feature type="transmembrane region" description="Helical" evidence="1">
    <location>
        <begin position="62"/>
        <end position="82"/>
    </location>
</feature>
<dbReference type="OrthoDB" id="116480at2"/>
<dbReference type="AlphaFoldDB" id="E8R4F5"/>
<reference evidence="2 3" key="2">
    <citation type="journal article" date="2011" name="Stand. Genomic Sci.">
        <title>Complete genome sequence of Isosphaera pallida type strain (IS1B).</title>
        <authorList>
            <consortium name="US DOE Joint Genome Institute (JGI-PGF)"/>
            <person name="Goker M."/>
            <person name="Cleland D."/>
            <person name="Saunders E."/>
            <person name="Lapidus A."/>
            <person name="Nolan M."/>
            <person name="Lucas S."/>
            <person name="Hammon N."/>
            <person name="Deshpande S."/>
            <person name="Cheng J.F."/>
            <person name="Tapia R."/>
            <person name="Han C."/>
            <person name="Goodwin L."/>
            <person name="Pitluck S."/>
            <person name="Liolios K."/>
            <person name="Pagani I."/>
            <person name="Ivanova N."/>
            <person name="Mavromatis K."/>
            <person name="Pati A."/>
            <person name="Chen A."/>
            <person name="Palaniappan K."/>
            <person name="Land M."/>
            <person name="Hauser L."/>
            <person name="Chang Y.J."/>
            <person name="Jeffries C.D."/>
            <person name="Detter J.C."/>
            <person name="Beck B."/>
            <person name="Woyke T."/>
            <person name="Bristow J."/>
            <person name="Eisen J.A."/>
            <person name="Markowitz V."/>
            <person name="Hugenholtz P."/>
            <person name="Kyrpides N.C."/>
            <person name="Klenk H.P."/>
        </authorList>
    </citation>
    <scope>NUCLEOTIDE SEQUENCE [LARGE SCALE GENOMIC DNA]</scope>
    <source>
        <strain evidence="3">ATCC 43644 / DSM 9630 / IS1B</strain>
    </source>
</reference>
<evidence type="ECO:0000313" key="3">
    <source>
        <dbReference type="Proteomes" id="UP000008631"/>
    </source>
</evidence>
<reference key="1">
    <citation type="submission" date="2010-11" db="EMBL/GenBank/DDBJ databases">
        <title>The complete sequence of chromosome of Isophaera pallida ATCC 43644.</title>
        <authorList>
            <consortium name="US DOE Joint Genome Institute (JGI-PGF)"/>
            <person name="Lucas S."/>
            <person name="Copeland A."/>
            <person name="Lapidus A."/>
            <person name="Bruce D."/>
            <person name="Goodwin L."/>
            <person name="Pitluck S."/>
            <person name="Kyrpides N."/>
            <person name="Mavromatis K."/>
            <person name="Pagani I."/>
            <person name="Ivanova N."/>
            <person name="Saunders E."/>
            <person name="Brettin T."/>
            <person name="Detter J.C."/>
            <person name="Han C."/>
            <person name="Tapia R."/>
            <person name="Land M."/>
            <person name="Hauser L."/>
            <person name="Markowitz V."/>
            <person name="Cheng J.-F."/>
            <person name="Hugenholtz P."/>
            <person name="Woyke T."/>
            <person name="Wu D."/>
            <person name="Eisen J.A."/>
        </authorList>
    </citation>
    <scope>NUCLEOTIDE SEQUENCE</scope>
    <source>
        <strain>ATCC 43644</strain>
    </source>
</reference>
<dbReference type="KEGG" id="ipa:Isop_3186"/>
<keyword evidence="3" id="KW-1185">Reference proteome</keyword>
<dbReference type="InterPro" id="IPR010539">
    <property type="entry name" value="BaxI_1-like"/>
</dbReference>
<accession>E8R4F5</accession>
<keyword evidence="1" id="KW-0812">Transmembrane</keyword>
<feature type="transmembrane region" description="Helical" evidence="1">
    <location>
        <begin position="183"/>
        <end position="203"/>
    </location>
</feature>
<feature type="transmembrane region" description="Helical" evidence="1">
    <location>
        <begin position="39"/>
        <end position="56"/>
    </location>
</feature>